<dbReference type="InterPro" id="IPR051542">
    <property type="entry name" value="Hydrogenase_cytochrome"/>
</dbReference>
<feature type="transmembrane region" description="Helical" evidence="6">
    <location>
        <begin position="124"/>
        <end position="143"/>
    </location>
</feature>
<dbReference type="RefSeq" id="WP_092868988.1">
    <property type="nucleotide sequence ID" value="NZ_FPCH01000003.1"/>
</dbReference>
<dbReference type="GO" id="GO:0022904">
    <property type="term" value="P:respiratory electron transport chain"/>
    <property type="evidence" value="ECO:0007669"/>
    <property type="project" value="InterPro"/>
</dbReference>
<dbReference type="AlphaFoldDB" id="A0A1I7NTZ3"/>
<feature type="domain" description="Cytochrome b561 bacterial/Ni-hydrogenase" evidence="7">
    <location>
        <begin position="18"/>
        <end position="266"/>
    </location>
</feature>
<evidence type="ECO:0000259" key="7">
    <source>
        <dbReference type="Pfam" id="PF01292"/>
    </source>
</evidence>
<dbReference type="OrthoDB" id="9781740at2"/>
<dbReference type="InterPro" id="IPR011577">
    <property type="entry name" value="Cyt_b561_bac/Ni-Hgenase"/>
</dbReference>
<feature type="transmembrane region" description="Helical" evidence="6">
    <location>
        <begin position="232"/>
        <end position="254"/>
    </location>
</feature>
<evidence type="ECO:0000256" key="6">
    <source>
        <dbReference type="SAM" id="Phobius"/>
    </source>
</evidence>
<evidence type="ECO:0000313" key="8">
    <source>
        <dbReference type="EMBL" id="SFV38136.1"/>
    </source>
</evidence>
<dbReference type="InterPro" id="IPR016174">
    <property type="entry name" value="Di-haem_cyt_TM"/>
</dbReference>
<sequence>MSIAHESAASQGPLIYRQALITRLTHWTWAVCLFFLLLSGLQIFNAHPTLYIGNQSGFGFDNAVLSMRAVDTPHGAEGRTTILGHEFNTTGVFGVSGSADDPSYRGIPAALTIPSYRDLATGRVVHFFFAWLLVATLIIWLTASFANGHLRRDLTPTRRDLENFPSDVRDHVRFRFHHGNSYNVLQKLSYCAVLFVLFPLIIATGLTMSPGIDAGFPWLVEVFGGRQTARTLHFLAMFLLVLFFVVHVMMVLLAGPFNELRSMITGWYRTSPDKNASEEEKP</sequence>
<protein>
    <submittedName>
        <fullName evidence="8">Thiosulfate reductase cytochrome b subunit</fullName>
    </submittedName>
</protein>
<proteinExistence type="predicted"/>
<keyword evidence="9" id="KW-1185">Reference proteome</keyword>
<evidence type="ECO:0000256" key="5">
    <source>
        <dbReference type="ARBA" id="ARBA00023136"/>
    </source>
</evidence>
<evidence type="ECO:0000256" key="1">
    <source>
        <dbReference type="ARBA" id="ARBA00004651"/>
    </source>
</evidence>
<keyword evidence="5 6" id="KW-0472">Membrane</keyword>
<dbReference type="SUPFAM" id="SSF81342">
    <property type="entry name" value="Transmembrane di-heme cytochromes"/>
    <property type="match status" value="1"/>
</dbReference>
<dbReference type="GO" id="GO:0005886">
    <property type="term" value="C:plasma membrane"/>
    <property type="evidence" value="ECO:0007669"/>
    <property type="project" value="UniProtKB-SubCell"/>
</dbReference>
<evidence type="ECO:0000313" key="9">
    <source>
        <dbReference type="Proteomes" id="UP000199423"/>
    </source>
</evidence>
<gene>
    <name evidence="8" type="ORF">SAMN04488557_3539</name>
</gene>
<keyword evidence="4 6" id="KW-1133">Transmembrane helix</keyword>
<dbReference type="EMBL" id="FPCH01000003">
    <property type="protein sequence ID" value="SFV38136.1"/>
    <property type="molecule type" value="Genomic_DNA"/>
</dbReference>
<dbReference type="PANTHER" id="PTHR30485:SF1">
    <property type="entry name" value="CYTOCHROME YDHU-RELATED"/>
    <property type="match status" value="1"/>
</dbReference>
<name>A0A1I7NTZ3_9HYPH</name>
<dbReference type="GO" id="GO:0020037">
    <property type="term" value="F:heme binding"/>
    <property type="evidence" value="ECO:0007669"/>
    <property type="project" value="TreeGrafter"/>
</dbReference>
<dbReference type="PANTHER" id="PTHR30485">
    <property type="entry name" value="NI/FE-HYDROGENASE 1 B-TYPE CYTOCHROME SUBUNIT"/>
    <property type="match status" value="1"/>
</dbReference>
<evidence type="ECO:0000256" key="2">
    <source>
        <dbReference type="ARBA" id="ARBA00022475"/>
    </source>
</evidence>
<dbReference type="GO" id="GO:0009055">
    <property type="term" value="F:electron transfer activity"/>
    <property type="evidence" value="ECO:0007669"/>
    <property type="project" value="InterPro"/>
</dbReference>
<dbReference type="Pfam" id="PF01292">
    <property type="entry name" value="Ni_hydr_CYTB"/>
    <property type="match status" value="1"/>
</dbReference>
<keyword evidence="2" id="KW-1003">Cell membrane</keyword>
<reference evidence="9" key="1">
    <citation type="submission" date="2016-10" db="EMBL/GenBank/DDBJ databases">
        <authorList>
            <person name="Varghese N."/>
            <person name="Submissions S."/>
        </authorList>
    </citation>
    <scope>NUCLEOTIDE SEQUENCE [LARGE SCALE GENOMIC DNA]</scope>
    <source>
        <strain evidence="9">DSM 1565</strain>
    </source>
</reference>
<evidence type="ECO:0000256" key="3">
    <source>
        <dbReference type="ARBA" id="ARBA00022692"/>
    </source>
</evidence>
<keyword evidence="3 6" id="KW-0812">Transmembrane</keyword>
<comment type="subcellular location">
    <subcellularLocation>
        <location evidence="1">Cell membrane</location>
        <topology evidence="1">Multi-pass membrane protein</topology>
    </subcellularLocation>
</comment>
<dbReference type="Gene3D" id="1.20.950.20">
    <property type="entry name" value="Transmembrane di-heme cytochromes, Chain C"/>
    <property type="match status" value="1"/>
</dbReference>
<feature type="transmembrane region" description="Helical" evidence="6">
    <location>
        <begin position="24"/>
        <end position="44"/>
    </location>
</feature>
<evidence type="ECO:0000256" key="4">
    <source>
        <dbReference type="ARBA" id="ARBA00022989"/>
    </source>
</evidence>
<organism evidence="8 9">
    <name type="scientific">Hyphomicrobium facile</name>
    <dbReference type="NCBI Taxonomy" id="51670"/>
    <lineage>
        <taxon>Bacteria</taxon>
        <taxon>Pseudomonadati</taxon>
        <taxon>Pseudomonadota</taxon>
        <taxon>Alphaproteobacteria</taxon>
        <taxon>Hyphomicrobiales</taxon>
        <taxon>Hyphomicrobiaceae</taxon>
        <taxon>Hyphomicrobium</taxon>
    </lineage>
</organism>
<feature type="transmembrane region" description="Helical" evidence="6">
    <location>
        <begin position="188"/>
        <end position="212"/>
    </location>
</feature>
<dbReference type="Proteomes" id="UP000199423">
    <property type="component" value="Unassembled WGS sequence"/>
</dbReference>
<accession>A0A1I7NTZ3</accession>
<dbReference type="STRING" id="51670.SAMN04488557_3539"/>